<sequence length="749" mass="81470">MKGWSGFIAGCRTAAVGRWAERLGIGLAAVAVLPPGLLFVVLLGYLALPVSRSALRGDDLRSLELTDRHGEVLRVVRSTPWGIAHWVELGEMGPYLPGFAVEVEDRRFYRHRGIDPVGLARAALANLRAGRVVAGGSTITQQLVRNLDPGGARTPTAKLSEALKAVRLELHADKRTILEAWLNRVPFGHGTWGVEAASRRYFGRSARELSPAQAAFLIAMARAPSGYDPYRRYARALGRQRVLLATLHRRGRLSGFEYEQALAETVRVARPRDRFFAPHFADMVLARGPGLVKSRESLRTALDLSLQRVCEDLLERQLDLLAGNRATNGALVVLDRRSGDVLALVGSRNWFDPDEGQVNACLSPRQTGSAVKPFVFALGFEADMNPATILPDLPTWFDEAGGRYRPVNFDREWRGPVPARTALASSHNIPAVRVLEAVGPDRLLGFLRAAGATTLKRPARHYGLALALGVGDMALLELTNAYRVLANLGEYGPVRLLADEELPEPLRLLSPEAAWLVTDILSDNHARAPGFGEFSCLDLPFPCAVKTGTSKDYRDNWAIGYTSDHVIGVWVGNFDGSPMRGVSGVSGAGPLFRDVMLAAQRAEPDRFEVPAGIVSMPVCPASGVRPGPHCPTAVSERFIRGREPRAECRVHRLVPFDRLSGRPVAEVVDSAGLDWQVVEQHPPEYRAWQENPGPLLPADDGGAVRAALPAVLFPDDGAVFKLDPDLTRQAQAVRLRAAVPDGAARSRTA</sequence>
<evidence type="ECO:0000313" key="12">
    <source>
        <dbReference type="EMBL" id="HDQ99353.1"/>
    </source>
</evidence>
<keyword evidence="5" id="KW-0378">Hydrolase</keyword>
<feature type="domain" description="Glycosyl transferase family 51" evidence="11">
    <location>
        <begin position="84"/>
        <end position="247"/>
    </location>
</feature>
<feature type="transmembrane region" description="Helical" evidence="9">
    <location>
        <begin position="25"/>
        <end position="48"/>
    </location>
</feature>
<dbReference type="EMBL" id="DSBX01000138">
    <property type="protein sequence ID" value="HDQ99353.1"/>
    <property type="molecule type" value="Genomic_DNA"/>
</dbReference>
<feature type="domain" description="Penicillin-binding protein transpeptidase" evidence="10">
    <location>
        <begin position="329"/>
        <end position="596"/>
    </location>
</feature>
<evidence type="ECO:0000256" key="7">
    <source>
        <dbReference type="ARBA" id="ARBA00044770"/>
    </source>
</evidence>
<accession>A0A7V0XET8</accession>
<dbReference type="GO" id="GO:0008658">
    <property type="term" value="F:penicillin binding"/>
    <property type="evidence" value="ECO:0007669"/>
    <property type="project" value="InterPro"/>
</dbReference>
<keyword evidence="4" id="KW-0808">Transferase</keyword>
<organism evidence="12">
    <name type="scientific">candidate division WOR-3 bacterium</name>
    <dbReference type="NCBI Taxonomy" id="2052148"/>
    <lineage>
        <taxon>Bacteria</taxon>
        <taxon>Bacteria division WOR-3</taxon>
    </lineage>
</organism>
<dbReference type="InterPro" id="IPR023346">
    <property type="entry name" value="Lysozyme-like_dom_sf"/>
</dbReference>
<evidence type="ECO:0000256" key="2">
    <source>
        <dbReference type="ARBA" id="ARBA00022670"/>
    </source>
</evidence>
<dbReference type="NCBIfam" id="TIGR02073">
    <property type="entry name" value="PBP_1c"/>
    <property type="match status" value="1"/>
</dbReference>
<dbReference type="InterPro" id="IPR001264">
    <property type="entry name" value="Glyco_trans_51"/>
</dbReference>
<dbReference type="SUPFAM" id="SSF56601">
    <property type="entry name" value="beta-lactamase/transpeptidase-like"/>
    <property type="match status" value="1"/>
</dbReference>
<dbReference type="InterPro" id="IPR036950">
    <property type="entry name" value="PBP_transglycosylase"/>
</dbReference>
<dbReference type="GO" id="GO:0004180">
    <property type="term" value="F:carboxypeptidase activity"/>
    <property type="evidence" value="ECO:0007669"/>
    <property type="project" value="UniProtKB-KW"/>
</dbReference>
<evidence type="ECO:0000256" key="6">
    <source>
        <dbReference type="ARBA" id="ARBA00023268"/>
    </source>
</evidence>
<keyword evidence="9" id="KW-0472">Membrane</keyword>
<dbReference type="Pfam" id="PF00912">
    <property type="entry name" value="Transgly"/>
    <property type="match status" value="1"/>
</dbReference>
<reference evidence="12" key="1">
    <citation type="journal article" date="2020" name="mSystems">
        <title>Genome- and Community-Level Interaction Insights into Carbon Utilization and Element Cycling Functions of Hydrothermarchaeota in Hydrothermal Sediment.</title>
        <authorList>
            <person name="Zhou Z."/>
            <person name="Liu Y."/>
            <person name="Xu W."/>
            <person name="Pan J."/>
            <person name="Luo Z.H."/>
            <person name="Li M."/>
        </authorList>
    </citation>
    <scope>NUCLEOTIDE SEQUENCE [LARGE SCALE GENOMIC DNA]</scope>
    <source>
        <strain evidence="12">SpSt-1182</strain>
    </source>
</reference>
<keyword evidence="9" id="KW-0812">Transmembrane</keyword>
<name>A0A7V0XET8_UNCW3</name>
<evidence type="ECO:0000259" key="11">
    <source>
        <dbReference type="Pfam" id="PF00912"/>
    </source>
</evidence>
<comment type="caution">
    <text evidence="12">The sequence shown here is derived from an EMBL/GenBank/DDBJ whole genome shotgun (WGS) entry which is preliminary data.</text>
</comment>
<keyword evidence="9" id="KW-1133">Transmembrane helix</keyword>
<dbReference type="GO" id="GO:0009252">
    <property type="term" value="P:peptidoglycan biosynthetic process"/>
    <property type="evidence" value="ECO:0007669"/>
    <property type="project" value="InterPro"/>
</dbReference>
<keyword evidence="1" id="KW-0121">Carboxypeptidase</keyword>
<evidence type="ECO:0000256" key="9">
    <source>
        <dbReference type="SAM" id="Phobius"/>
    </source>
</evidence>
<evidence type="ECO:0000256" key="1">
    <source>
        <dbReference type="ARBA" id="ARBA00022645"/>
    </source>
</evidence>
<gene>
    <name evidence="12" type="primary">pbpC</name>
    <name evidence="12" type="ORF">ENN51_03595</name>
</gene>
<dbReference type="Gene3D" id="1.10.3810.10">
    <property type="entry name" value="Biosynthetic peptidoglycan transglycosylase-like"/>
    <property type="match status" value="1"/>
</dbReference>
<dbReference type="SUPFAM" id="SSF53955">
    <property type="entry name" value="Lysozyme-like"/>
    <property type="match status" value="1"/>
</dbReference>
<dbReference type="GO" id="GO:0006508">
    <property type="term" value="P:proteolysis"/>
    <property type="evidence" value="ECO:0007669"/>
    <property type="project" value="UniProtKB-KW"/>
</dbReference>
<keyword evidence="3" id="KW-0328">Glycosyltransferase</keyword>
<evidence type="ECO:0000256" key="4">
    <source>
        <dbReference type="ARBA" id="ARBA00022679"/>
    </source>
</evidence>
<dbReference type="Pfam" id="PF00905">
    <property type="entry name" value="Transpeptidase"/>
    <property type="match status" value="1"/>
</dbReference>
<dbReference type="InterPro" id="IPR001460">
    <property type="entry name" value="PCN-bd_Tpept"/>
</dbReference>
<dbReference type="InterPro" id="IPR011815">
    <property type="entry name" value="PBP_1c"/>
</dbReference>
<evidence type="ECO:0000256" key="8">
    <source>
        <dbReference type="ARBA" id="ARBA00049902"/>
    </source>
</evidence>
<dbReference type="Gene3D" id="3.40.710.10">
    <property type="entry name" value="DD-peptidase/beta-lactamase superfamily"/>
    <property type="match status" value="1"/>
</dbReference>
<proteinExistence type="predicted"/>
<dbReference type="Proteomes" id="UP000885672">
    <property type="component" value="Unassembled WGS sequence"/>
</dbReference>
<dbReference type="PANTHER" id="PTHR32282">
    <property type="entry name" value="BINDING PROTEIN TRANSPEPTIDASE, PUTATIVE-RELATED"/>
    <property type="match status" value="1"/>
</dbReference>
<comment type="catalytic activity">
    <reaction evidence="8">
        <text>[GlcNAc-(1-&gt;4)-Mur2Ac(oyl-L-Ala-gamma-D-Glu-L-Lys-D-Ala-D-Ala)](n)-di-trans,octa-cis-undecaprenyl diphosphate + beta-D-GlcNAc-(1-&gt;4)-Mur2Ac(oyl-L-Ala-gamma-D-Glu-L-Lys-D-Ala-D-Ala)-di-trans,octa-cis-undecaprenyl diphosphate = [GlcNAc-(1-&gt;4)-Mur2Ac(oyl-L-Ala-gamma-D-Glu-L-Lys-D-Ala-D-Ala)](n+1)-di-trans,octa-cis-undecaprenyl diphosphate + di-trans,octa-cis-undecaprenyl diphosphate + H(+)</text>
        <dbReference type="Rhea" id="RHEA:23708"/>
        <dbReference type="Rhea" id="RHEA-COMP:9602"/>
        <dbReference type="Rhea" id="RHEA-COMP:9603"/>
        <dbReference type="ChEBI" id="CHEBI:15378"/>
        <dbReference type="ChEBI" id="CHEBI:58405"/>
        <dbReference type="ChEBI" id="CHEBI:60033"/>
        <dbReference type="ChEBI" id="CHEBI:78435"/>
        <dbReference type="EC" id="2.4.99.28"/>
    </reaction>
</comment>
<keyword evidence="2" id="KW-0645">Protease</keyword>
<dbReference type="PANTHER" id="PTHR32282:SF15">
    <property type="entry name" value="PENICILLIN-BINDING PROTEIN 1C"/>
    <property type="match status" value="1"/>
</dbReference>
<dbReference type="InterPro" id="IPR050396">
    <property type="entry name" value="Glycosyltr_51/Transpeptidase"/>
</dbReference>
<dbReference type="GO" id="GO:0008955">
    <property type="term" value="F:peptidoglycan glycosyltransferase activity"/>
    <property type="evidence" value="ECO:0007669"/>
    <property type="project" value="UniProtKB-EC"/>
</dbReference>
<evidence type="ECO:0000256" key="5">
    <source>
        <dbReference type="ARBA" id="ARBA00022801"/>
    </source>
</evidence>
<evidence type="ECO:0000256" key="3">
    <source>
        <dbReference type="ARBA" id="ARBA00022676"/>
    </source>
</evidence>
<protein>
    <recommendedName>
        <fullName evidence="7">peptidoglycan glycosyltransferase</fullName>
        <ecNumber evidence="7">2.4.99.28</ecNumber>
    </recommendedName>
</protein>
<dbReference type="AlphaFoldDB" id="A0A7V0XET8"/>
<evidence type="ECO:0000259" key="10">
    <source>
        <dbReference type="Pfam" id="PF00905"/>
    </source>
</evidence>
<dbReference type="EC" id="2.4.99.28" evidence="7"/>
<keyword evidence="6" id="KW-0511">Multifunctional enzyme</keyword>
<dbReference type="InterPro" id="IPR012338">
    <property type="entry name" value="Beta-lactam/transpept-like"/>
</dbReference>
<dbReference type="GO" id="GO:0030288">
    <property type="term" value="C:outer membrane-bounded periplasmic space"/>
    <property type="evidence" value="ECO:0007669"/>
    <property type="project" value="TreeGrafter"/>
</dbReference>